<evidence type="ECO:0000313" key="2">
    <source>
        <dbReference type="EMBL" id="CAF1569296.1"/>
    </source>
</evidence>
<feature type="non-terminal residue" evidence="3">
    <location>
        <position position="193"/>
    </location>
</feature>
<dbReference type="EMBL" id="CAJNOK010043421">
    <property type="protein sequence ID" value="CAF1569296.1"/>
    <property type="molecule type" value="Genomic_DNA"/>
</dbReference>
<gene>
    <name evidence="2" type="ORF">OVA965_LOCUS40263</name>
    <name evidence="3" type="ORF">TMI583_LOCUS41670</name>
</gene>
<accession>A0A8S2UZE0</accession>
<feature type="non-terminal residue" evidence="3">
    <location>
        <position position="1"/>
    </location>
</feature>
<sequence length="193" mass="22943">SGPPVSHRNYIGQGSKNRSRSQGRYSQRTGQQPLVAKSNNQQQERYIRKPCSSEPYPYFSTIQFVARSQSEYIQPILDLFKHFLQFFYKNRIDVCFGSIRITRYSKDEDILNFSKSQSFTFIQNYSFQMLLSAGYRFQVKMTNEFLDELKNLASKGDDSFYRVSLYLWRYSTSNHYFNPLDELKHASKEYDRK</sequence>
<dbReference type="Proteomes" id="UP000682733">
    <property type="component" value="Unassembled WGS sequence"/>
</dbReference>
<dbReference type="AlphaFoldDB" id="A0A8S2UZE0"/>
<protein>
    <submittedName>
        <fullName evidence="3">Uncharacterized protein</fullName>
    </submittedName>
</protein>
<comment type="caution">
    <text evidence="3">The sequence shown here is derived from an EMBL/GenBank/DDBJ whole genome shotgun (WGS) entry which is preliminary data.</text>
</comment>
<feature type="region of interest" description="Disordered" evidence="1">
    <location>
        <begin position="1"/>
        <end position="39"/>
    </location>
</feature>
<dbReference type="Proteomes" id="UP000677228">
    <property type="component" value="Unassembled WGS sequence"/>
</dbReference>
<proteinExistence type="predicted"/>
<reference evidence="3" key="1">
    <citation type="submission" date="2021-02" db="EMBL/GenBank/DDBJ databases">
        <authorList>
            <person name="Nowell W R."/>
        </authorList>
    </citation>
    <scope>NUCLEOTIDE SEQUENCE</scope>
</reference>
<organism evidence="3 4">
    <name type="scientific">Didymodactylos carnosus</name>
    <dbReference type="NCBI Taxonomy" id="1234261"/>
    <lineage>
        <taxon>Eukaryota</taxon>
        <taxon>Metazoa</taxon>
        <taxon>Spiralia</taxon>
        <taxon>Gnathifera</taxon>
        <taxon>Rotifera</taxon>
        <taxon>Eurotatoria</taxon>
        <taxon>Bdelloidea</taxon>
        <taxon>Philodinida</taxon>
        <taxon>Philodinidae</taxon>
        <taxon>Didymodactylos</taxon>
    </lineage>
</organism>
<name>A0A8S2UZE0_9BILA</name>
<evidence type="ECO:0000313" key="4">
    <source>
        <dbReference type="Proteomes" id="UP000682733"/>
    </source>
</evidence>
<evidence type="ECO:0000256" key="1">
    <source>
        <dbReference type="SAM" id="MobiDB-lite"/>
    </source>
</evidence>
<feature type="compositionally biased region" description="Polar residues" evidence="1">
    <location>
        <begin position="12"/>
        <end position="39"/>
    </location>
</feature>
<dbReference type="EMBL" id="CAJOBA010066177">
    <property type="protein sequence ID" value="CAF4363182.1"/>
    <property type="molecule type" value="Genomic_DNA"/>
</dbReference>
<evidence type="ECO:0000313" key="3">
    <source>
        <dbReference type="EMBL" id="CAF4363182.1"/>
    </source>
</evidence>